<evidence type="ECO:0000256" key="2">
    <source>
        <dbReference type="ARBA" id="ARBA00010231"/>
    </source>
</evidence>
<feature type="domain" description="Alpha-D-phosphohexomutase alpha/beta/alpha" evidence="11">
    <location>
        <begin position="326"/>
        <end position="448"/>
    </location>
</feature>
<dbReference type="PANTHER" id="PTHR45745">
    <property type="entry name" value="PHOSPHOMANNOMUTASE 45A"/>
    <property type="match status" value="1"/>
</dbReference>
<dbReference type="InterPro" id="IPR005841">
    <property type="entry name" value="Alpha-D-phosphohexomutase_SF"/>
</dbReference>
<name>A0AA40ZSK4_9BACT</name>
<dbReference type="GO" id="GO:0005975">
    <property type="term" value="P:carbohydrate metabolic process"/>
    <property type="evidence" value="ECO:0007669"/>
    <property type="project" value="InterPro"/>
</dbReference>
<keyword evidence="4 7" id="KW-0479">Metal-binding</keyword>
<evidence type="ECO:0000259" key="8">
    <source>
        <dbReference type="Pfam" id="PF00408"/>
    </source>
</evidence>
<evidence type="ECO:0000256" key="6">
    <source>
        <dbReference type="ARBA" id="ARBA00023235"/>
    </source>
</evidence>
<evidence type="ECO:0000256" key="5">
    <source>
        <dbReference type="ARBA" id="ARBA00022842"/>
    </source>
</evidence>
<dbReference type="InterPro" id="IPR016066">
    <property type="entry name" value="A-D-PHexomutase_CS"/>
</dbReference>
<feature type="domain" description="Alpha-D-phosphohexomutase alpha/beta/alpha" evidence="10">
    <location>
        <begin position="211"/>
        <end position="317"/>
    </location>
</feature>
<dbReference type="PANTHER" id="PTHR45745:SF1">
    <property type="entry name" value="PHOSPHOGLUCOMUTASE 2B-RELATED"/>
    <property type="match status" value="1"/>
</dbReference>
<dbReference type="Pfam" id="PF00408">
    <property type="entry name" value="PGM_PMM_IV"/>
    <property type="match status" value="1"/>
</dbReference>
<evidence type="ECO:0000259" key="11">
    <source>
        <dbReference type="Pfam" id="PF02880"/>
    </source>
</evidence>
<dbReference type="RefSeq" id="WP_075316831.1">
    <property type="nucleotide sequence ID" value="NZ_JAAZTS010000003.1"/>
</dbReference>
<dbReference type="AlphaFoldDB" id="A0AA40ZSK4"/>
<dbReference type="InterPro" id="IPR036900">
    <property type="entry name" value="A-D-PHexomutase_C_sf"/>
</dbReference>
<comment type="similarity">
    <text evidence="2 7">Belongs to the phosphohexose mutase family.</text>
</comment>
<sequence length="579" mass="63816">MENQDLIKLVTEKAQEWLGPAFDAETQAEVKKMLENDDKTELIESFYKDLEFGTGGLRGIMGAGSNRMNIYTVGAATQGLANYLNKCFAGQPISVVVGHDCRNNSRKFAEISADIFSANGIKVYLFDDLRPTPEVSFAIRHLGCQSGINITASHNPREYNGYKAYWDDGAQVLAPHDTAIIDEVNKVKVADIKFNGNKELIQIIGEDVDKAYLEKVHSISIDPEVIKRQKDLSIVYTPLHGAGRALIPASLKLWGFENVHCVESQMVKDGNFPTVVSPNPENAEALTLAIKLAKEIDADIVMASDPDADRVGMACKDDKGEWVLINGNQTCLLFLYYIIKNRLATGKMQPGDFIVKTIVTTELIKAVADKNKVEMLDCYTGFKWIAREIRLREGKQQYIGGGEESYGFLAEDFVRDKDAVSACSLLAEICAWAKDQGKTLYDVLMGIYVEYGFSKETTVNVVKPGKSGAEEIKAMMDNFRANPPKEIGGSKVCVVKDYKTLEMTDAAGKISKLDMPESSNVLQYFTEDGTKISVRPSGTEPKIKFYIEVKGEMGCPKCYAGANADAEEKVKAVRASLGI</sequence>
<evidence type="ECO:0000256" key="1">
    <source>
        <dbReference type="ARBA" id="ARBA00001946"/>
    </source>
</evidence>
<comment type="cofactor">
    <cofactor evidence="1">
        <name>Mg(2+)</name>
        <dbReference type="ChEBI" id="CHEBI:18420"/>
    </cofactor>
</comment>
<dbReference type="PROSITE" id="PS00710">
    <property type="entry name" value="PGM_PMM"/>
    <property type="match status" value="1"/>
</dbReference>
<dbReference type="EMBL" id="JACJMO010000003">
    <property type="protein sequence ID" value="MBM6856730.1"/>
    <property type="molecule type" value="Genomic_DNA"/>
</dbReference>
<gene>
    <name evidence="12" type="ORF">H6D15_03815</name>
</gene>
<dbReference type="Gene3D" id="3.40.120.10">
    <property type="entry name" value="Alpha-D-Glucose-1,6-Bisphosphate, subunit A, domain 3"/>
    <property type="match status" value="3"/>
</dbReference>
<dbReference type="CDD" id="cd05799">
    <property type="entry name" value="PGM2"/>
    <property type="match status" value="1"/>
</dbReference>
<accession>A0AA40ZSK4</accession>
<feature type="domain" description="Alpha-D-phosphohexomutase alpha/beta/alpha" evidence="9">
    <location>
        <begin position="51"/>
        <end position="187"/>
    </location>
</feature>
<dbReference type="InterPro" id="IPR005845">
    <property type="entry name" value="A-D-PHexomutase_a/b/a-II"/>
</dbReference>
<dbReference type="SUPFAM" id="SSF53738">
    <property type="entry name" value="Phosphoglucomutase, first 3 domains"/>
    <property type="match status" value="3"/>
</dbReference>
<dbReference type="Gene3D" id="3.30.310.50">
    <property type="entry name" value="Alpha-D-phosphohexomutase, C-terminal domain"/>
    <property type="match status" value="1"/>
</dbReference>
<keyword evidence="3" id="KW-0597">Phosphoprotein</keyword>
<keyword evidence="13" id="KW-1185">Reference proteome</keyword>
<dbReference type="InterPro" id="IPR005843">
    <property type="entry name" value="A-D-PHexomutase_C"/>
</dbReference>
<comment type="caution">
    <text evidence="12">The sequence shown here is derived from an EMBL/GenBank/DDBJ whole genome shotgun (WGS) entry which is preliminary data.</text>
</comment>
<dbReference type="InterPro" id="IPR005846">
    <property type="entry name" value="A-D-PHexomutase_a/b/a-III"/>
</dbReference>
<evidence type="ECO:0000259" key="10">
    <source>
        <dbReference type="Pfam" id="PF02879"/>
    </source>
</evidence>
<dbReference type="Pfam" id="PF02879">
    <property type="entry name" value="PGM_PMM_II"/>
    <property type="match status" value="1"/>
</dbReference>
<feature type="domain" description="Alpha-D-phosphohexomutase C-terminal" evidence="8">
    <location>
        <begin position="501"/>
        <end position="550"/>
    </location>
</feature>
<dbReference type="PRINTS" id="PR00509">
    <property type="entry name" value="PGMPMM"/>
</dbReference>
<dbReference type="Proteomes" id="UP000698924">
    <property type="component" value="Unassembled WGS sequence"/>
</dbReference>
<evidence type="ECO:0000313" key="12">
    <source>
        <dbReference type="EMBL" id="MBM6856730.1"/>
    </source>
</evidence>
<dbReference type="InterPro" id="IPR016055">
    <property type="entry name" value="A-D-PHexomutase_a/b/a-I/II/III"/>
</dbReference>
<evidence type="ECO:0000259" key="9">
    <source>
        <dbReference type="Pfam" id="PF02878"/>
    </source>
</evidence>
<reference evidence="12 13" key="1">
    <citation type="journal article" date="2021" name="Sci. Rep.">
        <title>The distribution of antibiotic resistance genes in chicken gut microbiota commensals.</title>
        <authorList>
            <person name="Juricova H."/>
            <person name="Matiasovicova J."/>
            <person name="Kubasova T."/>
            <person name="Cejkova D."/>
            <person name="Rychlik I."/>
        </authorList>
    </citation>
    <scope>NUCLEOTIDE SEQUENCE [LARGE SCALE GENOMIC DNA]</scope>
    <source>
        <strain evidence="12 13">An421</strain>
    </source>
</reference>
<protein>
    <submittedName>
        <fullName evidence="12">Phospho-sugar mutase</fullName>
    </submittedName>
</protein>
<dbReference type="GO" id="GO:0006166">
    <property type="term" value="P:purine ribonucleoside salvage"/>
    <property type="evidence" value="ECO:0007669"/>
    <property type="project" value="TreeGrafter"/>
</dbReference>
<proteinExistence type="inferred from homology"/>
<evidence type="ECO:0000313" key="13">
    <source>
        <dbReference type="Proteomes" id="UP000698924"/>
    </source>
</evidence>
<dbReference type="SUPFAM" id="SSF55957">
    <property type="entry name" value="Phosphoglucomutase, C-terminal domain"/>
    <property type="match status" value="1"/>
</dbReference>
<evidence type="ECO:0000256" key="3">
    <source>
        <dbReference type="ARBA" id="ARBA00022553"/>
    </source>
</evidence>
<organism evidence="12 13">
    <name type="scientific">Caecibacteroides pullorum</name>
    <dbReference type="NCBI Taxonomy" id="2725562"/>
    <lineage>
        <taxon>Bacteria</taxon>
        <taxon>Pseudomonadati</taxon>
        <taxon>Bacteroidota</taxon>
        <taxon>Bacteroidia</taxon>
        <taxon>Bacteroidales</taxon>
        <taxon>Bacteroidaceae</taxon>
        <taxon>Caecibacteroides</taxon>
    </lineage>
</organism>
<keyword evidence="6" id="KW-0413">Isomerase</keyword>
<evidence type="ECO:0000256" key="4">
    <source>
        <dbReference type="ARBA" id="ARBA00022723"/>
    </source>
</evidence>
<dbReference type="Pfam" id="PF02878">
    <property type="entry name" value="PGM_PMM_I"/>
    <property type="match status" value="1"/>
</dbReference>
<dbReference type="GO" id="GO:0000287">
    <property type="term" value="F:magnesium ion binding"/>
    <property type="evidence" value="ECO:0007669"/>
    <property type="project" value="InterPro"/>
</dbReference>
<keyword evidence="5 7" id="KW-0460">Magnesium</keyword>
<dbReference type="Pfam" id="PF02880">
    <property type="entry name" value="PGM_PMM_III"/>
    <property type="match status" value="1"/>
</dbReference>
<evidence type="ECO:0000256" key="7">
    <source>
        <dbReference type="RuleBase" id="RU004326"/>
    </source>
</evidence>
<dbReference type="InterPro" id="IPR005844">
    <property type="entry name" value="A-D-PHexomutase_a/b/a-I"/>
</dbReference>
<dbReference type="GO" id="GO:0008973">
    <property type="term" value="F:phosphopentomutase activity"/>
    <property type="evidence" value="ECO:0007669"/>
    <property type="project" value="TreeGrafter"/>
</dbReference>